<proteinExistence type="predicted"/>
<keyword evidence="2" id="KW-0678">Repressor</keyword>
<evidence type="ECO:0000256" key="1">
    <source>
        <dbReference type="ARBA" id="ARBA00004123"/>
    </source>
</evidence>
<dbReference type="GO" id="GO:0000122">
    <property type="term" value="P:negative regulation of transcription by RNA polymerase II"/>
    <property type="evidence" value="ECO:0007669"/>
    <property type="project" value="TreeGrafter"/>
</dbReference>
<dbReference type="Proteomes" id="UP000289738">
    <property type="component" value="Chromosome A03"/>
</dbReference>
<dbReference type="PROSITE" id="PS51477">
    <property type="entry name" value="PAH"/>
    <property type="match status" value="1"/>
</dbReference>
<dbReference type="PANTHER" id="PTHR12346:SF0">
    <property type="entry name" value="SIN3A, ISOFORM G"/>
    <property type="match status" value="1"/>
</dbReference>
<dbReference type="GO" id="GO:0000118">
    <property type="term" value="C:histone deacetylase complex"/>
    <property type="evidence" value="ECO:0007669"/>
    <property type="project" value="TreeGrafter"/>
</dbReference>
<dbReference type="InterPro" id="IPR039774">
    <property type="entry name" value="Sin3-like"/>
</dbReference>
<organism evidence="5 6">
    <name type="scientific">Arachis hypogaea</name>
    <name type="common">Peanut</name>
    <dbReference type="NCBI Taxonomy" id="3818"/>
    <lineage>
        <taxon>Eukaryota</taxon>
        <taxon>Viridiplantae</taxon>
        <taxon>Streptophyta</taxon>
        <taxon>Embryophyta</taxon>
        <taxon>Tracheophyta</taxon>
        <taxon>Spermatophyta</taxon>
        <taxon>Magnoliopsida</taxon>
        <taxon>eudicotyledons</taxon>
        <taxon>Gunneridae</taxon>
        <taxon>Pentapetalae</taxon>
        <taxon>rosids</taxon>
        <taxon>fabids</taxon>
        <taxon>Fabales</taxon>
        <taxon>Fabaceae</taxon>
        <taxon>Papilionoideae</taxon>
        <taxon>50 kb inversion clade</taxon>
        <taxon>dalbergioids sensu lato</taxon>
        <taxon>Dalbergieae</taxon>
        <taxon>Pterocarpus clade</taxon>
        <taxon>Arachis</taxon>
    </lineage>
</organism>
<gene>
    <name evidence="5" type="ORF">Ahy_A03g011002</name>
</gene>
<accession>A0A445DPA8</accession>
<evidence type="ECO:0000256" key="2">
    <source>
        <dbReference type="ARBA" id="ARBA00022491"/>
    </source>
</evidence>
<sequence length="118" mass="13466">MVSSRGKASGQPHVAIDNAVRVTQDDAVNYLKAVKEAFHDKPEKYADFLEVMKDFRARRTDTDGVIARVKEIFKGHRNLIVGFNNFLPKEHEIALPWEDEQPQQNKPVDFVGKVKVSF</sequence>
<protein>
    <recommendedName>
        <fullName evidence="7">Paired amphipathic helix protein Sin3-like</fullName>
    </recommendedName>
</protein>
<dbReference type="PANTHER" id="PTHR12346">
    <property type="entry name" value="SIN3B-RELATED"/>
    <property type="match status" value="1"/>
</dbReference>
<dbReference type="InterPro" id="IPR036600">
    <property type="entry name" value="PAH_sf"/>
</dbReference>
<dbReference type="FunFam" id="1.20.1160.11:FF:000001">
    <property type="entry name" value="Paired amphipathic helix protein Sin3"/>
    <property type="match status" value="1"/>
</dbReference>
<dbReference type="GO" id="GO:0000785">
    <property type="term" value="C:chromatin"/>
    <property type="evidence" value="ECO:0007669"/>
    <property type="project" value="TreeGrafter"/>
</dbReference>
<dbReference type="AlphaFoldDB" id="A0A445DPA8"/>
<comment type="subcellular location">
    <subcellularLocation>
        <location evidence="1 4">Nucleus</location>
    </subcellularLocation>
</comment>
<evidence type="ECO:0000256" key="3">
    <source>
        <dbReference type="ARBA" id="ARBA00023242"/>
    </source>
</evidence>
<dbReference type="EMBL" id="SDMP01000003">
    <property type="protein sequence ID" value="RYR65000.1"/>
    <property type="molecule type" value="Genomic_DNA"/>
</dbReference>
<evidence type="ECO:0000256" key="4">
    <source>
        <dbReference type="PROSITE-ProRule" id="PRU00810"/>
    </source>
</evidence>
<evidence type="ECO:0000313" key="5">
    <source>
        <dbReference type="EMBL" id="RYR65000.1"/>
    </source>
</evidence>
<comment type="caution">
    <text evidence="5">The sequence shown here is derived from an EMBL/GenBank/DDBJ whole genome shotgun (WGS) entry which is preliminary data.</text>
</comment>
<dbReference type="GO" id="GO:0003714">
    <property type="term" value="F:transcription corepressor activity"/>
    <property type="evidence" value="ECO:0007669"/>
    <property type="project" value="InterPro"/>
</dbReference>
<name>A0A445DPA8_ARAHY</name>
<dbReference type="InterPro" id="IPR003822">
    <property type="entry name" value="PAH"/>
</dbReference>
<evidence type="ECO:0008006" key="7">
    <source>
        <dbReference type="Google" id="ProtNLM"/>
    </source>
</evidence>
<keyword evidence="6" id="KW-1185">Reference proteome</keyword>
<evidence type="ECO:0000313" key="6">
    <source>
        <dbReference type="Proteomes" id="UP000289738"/>
    </source>
</evidence>
<keyword evidence="3 4" id="KW-0539">Nucleus</keyword>
<dbReference type="Gene3D" id="1.20.1160.11">
    <property type="entry name" value="Paired amphipathic helix"/>
    <property type="match status" value="1"/>
</dbReference>
<dbReference type="SUPFAM" id="SSF47762">
    <property type="entry name" value="PAH2 domain"/>
    <property type="match status" value="1"/>
</dbReference>
<reference evidence="5 6" key="1">
    <citation type="submission" date="2019-01" db="EMBL/GenBank/DDBJ databases">
        <title>Sequencing of cultivated peanut Arachis hypogaea provides insights into genome evolution and oil improvement.</title>
        <authorList>
            <person name="Chen X."/>
        </authorList>
    </citation>
    <scope>NUCLEOTIDE SEQUENCE [LARGE SCALE GENOMIC DNA]</scope>
    <source>
        <strain evidence="6">cv. Fuhuasheng</strain>
        <tissue evidence="5">Leaves</tissue>
    </source>
</reference>
<dbReference type="STRING" id="3818.A0A445DPA8"/>
<dbReference type="Pfam" id="PF02671">
    <property type="entry name" value="PAH"/>
    <property type="match status" value="1"/>
</dbReference>